<protein>
    <submittedName>
        <fullName evidence="1">Uncharacterized protein</fullName>
    </submittedName>
</protein>
<dbReference type="Proteomes" id="UP000296049">
    <property type="component" value="Unassembled WGS sequence"/>
</dbReference>
<proteinExistence type="predicted"/>
<reference evidence="2" key="1">
    <citation type="journal article" date="2013" name="Nat. Genet.">
        <title>The duck genome and transcriptome provide insight into an avian influenza virus reservoir species.</title>
        <authorList>
            <person name="Huang Y."/>
            <person name="Li Y."/>
            <person name="Burt D.W."/>
            <person name="Chen H."/>
            <person name="Zhang Y."/>
            <person name="Qian W."/>
            <person name="Kim H."/>
            <person name="Gan S."/>
            <person name="Zhao Y."/>
            <person name="Li J."/>
            <person name="Yi K."/>
            <person name="Feng H."/>
            <person name="Zhu P."/>
            <person name="Li B."/>
            <person name="Liu Q."/>
            <person name="Fairley S."/>
            <person name="Magor K.E."/>
            <person name="Du Z."/>
            <person name="Hu X."/>
            <person name="Goodman L."/>
            <person name="Tafer H."/>
            <person name="Vignal A."/>
            <person name="Lee T."/>
            <person name="Kim K.W."/>
            <person name="Sheng Z."/>
            <person name="An Y."/>
            <person name="Searle S."/>
            <person name="Herrero J."/>
            <person name="Groenen M.A."/>
            <person name="Crooijmans R.P."/>
            <person name="Faraut T."/>
            <person name="Cai Q."/>
            <person name="Webster R.G."/>
            <person name="Aldridge J.R."/>
            <person name="Warren W.C."/>
            <person name="Bartschat S."/>
            <person name="Kehr S."/>
            <person name="Marz M."/>
            <person name="Stadler P.F."/>
            <person name="Smith J."/>
            <person name="Kraus R.H."/>
            <person name="Zhao Y."/>
            <person name="Ren L."/>
            <person name="Fei J."/>
            <person name="Morisson M."/>
            <person name="Kaiser P."/>
            <person name="Griffin D.K."/>
            <person name="Rao M."/>
            <person name="Pitel F."/>
            <person name="Wang J."/>
            <person name="Li N."/>
        </authorList>
    </citation>
    <scope>NUCLEOTIDE SEQUENCE [LARGE SCALE GENOMIC DNA]</scope>
</reference>
<keyword evidence="2" id="KW-1185">Reference proteome</keyword>
<dbReference type="AlphaFoldDB" id="R0JDA6"/>
<dbReference type="EMBL" id="KB744504">
    <property type="protein sequence ID" value="EOA94921.1"/>
    <property type="molecule type" value="Genomic_DNA"/>
</dbReference>
<gene>
    <name evidence="1" type="ORF">Anapl_12571</name>
</gene>
<sequence length="806" mass="85876">MVAQLCWQEMEGVTGTEGKALDGKAKYLQVLAGEGCLEPSDLGHWQKTTAATLARGEIKQSMKLGKLTASAVPLYHRFSSFTLCEEKSPQILATIKKPAWTKHADKAPVSLPQASGCESLFRVMAWLRNQTTTQDTGSAVAFLAISAGGAPDPGTPLACGLEKMVTCKSPSLLLLGRDGNGYSTNLSSCNICWRIKARVVCLDGSVIRDFGCGALSVCLTNVLSLSLRYNGNSFKSGNALPCESWVCIVSCQRYLQILIAGAGSRSPLQRLHSTVGIAAPLQCWATGIDPVQLLIAAGRGQEEEQQQTGVGAQRENKGAGYHADLWTLYRFPDVLFNTCVAWSKWAAPVCEPCGQCEGLKGGEGKRRCSALPCPPLVVATGLWALKNSPSLKFLGAAERGGLMGGCGAERVPVCVRACRFLGKISVVFLPFCISSVLFSIARSAQPSADLREASSEGSEHRADQIAVTQLYEFNKTIGSGAFGTLFILAPHQLSVGKPAVSVLSGECISARHNFWQRLTTCWGTHLPEMGFPDQSLAELCCSVALKGTAEKALEAETPLGAGEGAVLYSFVNAPVSFSLISMGLQDRCEQTSSSPPSQRIKQGGTTRYECPVLFVENIIQLIRSAGGLASNSKFKITTAATTEQTKDRERAEESKRDKTISILWSSYVTKSLVLFKASHGLGGDVNNWIKRWRSMNVPLSALAGGVCVYIEGHGFRCFLLLRFEPSGLFVRFAGCGGAGMQPTAACTVPVPAPCWLFIVAGAGASSAATGGEAGKPDQSTSLIGFLDHASKVLDFQTVPLVLRGKM</sequence>
<evidence type="ECO:0000313" key="2">
    <source>
        <dbReference type="Proteomes" id="UP000296049"/>
    </source>
</evidence>
<accession>R0JDA6</accession>
<name>R0JDA6_ANAPL</name>
<organism evidence="1 2">
    <name type="scientific">Anas platyrhynchos</name>
    <name type="common">Mallard</name>
    <name type="synonym">Anas boschas</name>
    <dbReference type="NCBI Taxonomy" id="8839"/>
    <lineage>
        <taxon>Eukaryota</taxon>
        <taxon>Metazoa</taxon>
        <taxon>Chordata</taxon>
        <taxon>Craniata</taxon>
        <taxon>Vertebrata</taxon>
        <taxon>Euteleostomi</taxon>
        <taxon>Archelosauria</taxon>
        <taxon>Archosauria</taxon>
        <taxon>Dinosauria</taxon>
        <taxon>Saurischia</taxon>
        <taxon>Theropoda</taxon>
        <taxon>Coelurosauria</taxon>
        <taxon>Aves</taxon>
        <taxon>Neognathae</taxon>
        <taxon>Galloanserae</taxon>
        <taxon>Anseriformes</taxon>
        <taxon>Anatidae</taxon>
        <taxon>Anatinae</taxon>
        <taxon>Anas</taxon>
    </lineage>
</organism>
<evidence type="ECO:0000313" key="1">
    <source>
        <dbReference type="EMBL" id="EOA94921.1"/>
    </source>
</evidence>